<dbReference type="InterPro" id="IPR036188">
    <property type="entry name" value="FAD/NAD-bd_sf"/>
</dbReference>
<dbReference type="STRING" id="1391654.AKJ09_02737"/>
<dbReference type="Gene3D" id="3.10.20.440">
    <property type="entry name" value="2Fe-2S iron-sulphur cluster binding domain, sarcosine oxidase, alpha subunit, N-terminal domain"/>
    <property type="match status" value="1"/>
</dbReference>
<dbReference type="PRINTS" id="PR00469">
    <property type="entry name" value="PNDRDTASEII"/>
</dbReference>
<evidence type="ECO:0000313" key="2">
    <source>
        <dbReference type="EMBL" id="AKU96073.1"/>
    </source>
</evidence>
<dbReference type="GO" id="GO:0051536">
    <property type="term" value="F:iron-sulfur cluster binding"/>
    <property type="evidence" value="ECO:0007669"/>
    <property type="project" value="InterPro"/>
</dbReference>
<organism evidence="2 3">
    <name type="scientific">Labilithrix luteola</name>
    <dbReference type="NCBI Taxonomy" id="1391654"/>
    <lineage>
        <taxon>Bacteria</taxon>
        <taxon>Pseudomonadati</taxon>
        <taxon>Myxococcota</taxon>
        <taxon>Polyangia</taxon>
        <taxon>Polyangiales</taxon>
        <taxon>Labilitrichaceae</taxon>
        <taxon>Labilithrix</taxon>
    </lineage>
</organism>
<gene>
    <name evidence="2" type="ORF">AKJ09_02737</name>
</gene>
<dbReference type="InterPro" id="IPR042204">
    <property type="entry name" value="2Fe-2S-bd_N"/>
</dbReference>
<protein>
    <submittedName>
        <fullName evidence="2">Sarcosine oxidase alpha subunit</fullName>
    </submittedName>
</protein>
<sequence length="438" mass="46363">MPDPTDRKSPYRLTAPKNPITITLDGEPVLAERGEPVAAALVAADKLTLARSPKFHRPRGPSCFRAACDGCLARVNDDPNMMTCMVPAEEGMAVVTQNRLGPREADFLRMTDWFFPDGMNHHEIFAGIPGVQNVMQMFARRVAGLGKLPAEALAPRKAQRREVDAVVVGSGPSGMAIAVELVRAGRRVEVLDDQIVHGGGLEALAGTAKNAFAALRHSFDDAVARGSVTLRTRTVAGAIYSRDLLVVGDEGAELVRARDVVFACGGHDGVLAFEGNDMPGIMSARAAGFLLSRGILAGKNPVVVIAEGGGTFGEAYAAAFERATIELGSDVSVEVVRGEPLRARGQNRVKDVLVRTPNGDREFITDAVLVDAARSPAYELAAQAGATVKHEPRGFVVQTDRGRIAEGVWAVGELVGVPFEVSAIHADAKRTAEHIAGG</sequence>
<dbReference type="Gene3D" id="3.50.50.60">
    <property type="entry name" value="FAD/NAD(P)-binding domain"/>
    <property type="match status" value="2"/>
</dbReference>
<dbReference type="InterPro" id="IPR036010">
    <property type="entry name" value="2Fe-2S_ferredoxin-like_sf"/>
</dbReference>
<keyword evidence="3" id="KW-1185">Reference proteome</keyword>
<dbReference type="Pfam" id="PF13510">
    <property type="entry name" value="Fer2_4"/>
    <property type="match status" value="1"/>
</dbReference>
<reference evidence="2 3" key="1">
    <citation type="submission" date="2015-08" db="EMBL/GenBank/DDBJ databases">
        <authorList>
            <person name="Babu N.S."/>
            <person name="Beckwith C.J."/>
            <person name="Beseler K.G."/>
            <person name="Brison A."/>
            <person name="Carone J.V."/>
            <person name="Caskin T.P."/>
            <person name="Diamond M."/>
            <person name="Durham M.E."/>
            <person name="Foxe J.M."/>
            <person name="Go M."/>
            <person name="Henderson B.A."/>
            <person name="Jones I.B."/>
            <person name="McGettigan J.A."/>
            <person name="Micheletti S.J."/>
            <person name="Nasrallah M.E."/>
            <person name="Ortiz D."/>
            <person name="Piller C.R."/>
            <person name="Privatt S.R."/>
            <person name="Schneider S.L."/>
            <person name="Sharp S."/>
            <person name="Smith T.C."/>
            <person name="Stanton J.D."/>
            <person name="Ullery H.E."/>
            <person name="Wilson R.J."/>
            <person name="Serrano M.G."/>
            <person name="Buck G."/>
            <person name="Lee V."/>
            <person name="Wang Y."/>
            <person name="Carvalho R."/>
            <person name="Voegtly L."/>
            <person name="Shi R."/>
            <person name="Duckworth R."/>
            <person name="Johnson A."/>
            <person name="Loviza R."/>
            <person name="Walstead R."/>
            <person name="Shah Z."/>
            <person name="Kiflezghi M."/>
            <person name="Wade K."/>
            <person name="Ball S.L."/>
            <person name="Bradley K.W."/>
            <person name="Asai D.J."/>
            <person name="Bowman C.A."/>
            <person name="Russell D.A."/>
            <person name="Pope W.H."/>
            <person name="Jacobs-Sera D."/>
            <person name="Hendrix R.W."/>
            <person name="Hatfull G.F."/>
        </authorList>
    </citation>
    <scope>NUCLEOTIDE SEQUENCE [LARGE SCALE GENOMIC DNA]</scope>
    <source>
        <strain evidence="2 3">DSM 27648</strain>
    </source>
</reference>
<dbReference type="EMBL" id="CP012333">
    <property type="protein sequence ID" value="AKU96073.1"/>
    <property type="molecule type" value="Genomic_DNA"/>
</dbReference>
<evidence type="ECO:0000313" key="3">
    <source>
        <dbReference type="Proteomes" id="UP000064967"/>
    </source>
</evidence>
<dbReference type="GO" id="GO:0016491">
    <property type="term" value="F:oxidoreductase activity"/>
    <property type="evidence" value="ECO:0007669"/>
    <property type="project" value="UniProtKB-KW"/>
</dbReference>
<dbReference type="AlphaFoldDB" id="A0A0K1PRB3"/>
<dbReference type="PANTHER" id="PTHR42949">
    <property type="entry name" value="ANAEROBIC GLYCEROL-3-PHOSPHATE DEHYDROGENASE SUBUNIT B"/>
    <property type="match status" value="1"/>
</dbReference>
<dbReference type="RefSeq" id="WP_146647417.1">
    <property type="nucleotide sequence ID" value="NZ_CP012333.1"/>
</dbReference>
<dbReference type="OrthoDB" id="573392at2"/>
<proteinExistence type="predicted"/>
<dbReference type="KEGG" id="llu:AKJ09_02737"/>
<dbReference type="SUPFAM" id="SSF51905">
    <property type="entry name" value="FAD/NAD(P)-binding domain"/>
    <property type="match status" value="1"/>
</dbReference>
<evidence type="ECO:0000256" key="1">
    <source>
        <dbReference type="ARBA" id="ARBA00023002"/>
    </source>
</evidence>
<dbReference type="PRINTS" id="PR00368">
    <property type="entry name" value="FADPNR"/>
</dbReference>
<accession>A0A0K1PRB3</accession>
<name>A0A0K1PRB3_9BACT</name>
<dbReference type="Pfam" id="PF13450">
    <property type="entry name" value="NAD_binding_8"/>
    <property type="match status" value="1"/>
</dbReference>
<dbReference type="InterPro" id="IPR051691">
    <property type="entry name" value="Metab_Enz_Cyan_OpOx_G3PDH"/>
</dbReference>
<dbReference type="PANTHER" id="PTHR42949:SF3">
    <property type="entry name" value="ANAEROBIC GLYCEROL-3-PHOSPHATE DEHYDROGENASE SUBUNIT B"/>
    <property type="match status" value="1"/>
</dbReference>
<dbReference type="Proteomes" id="UP000064967">
    <property type="component" value="Chromosome"/>
</dbReference>
<keyword evidence="1" id="KW-0560">Oxidoreductase</keyword>
<dbReference type="SUPFAM" id="SSF54292">
    <property type="entry name" value="2Fe-2S ferredoxin-like"/>
    <property type="match status" value="1"/>
</dbReference>